<accession>A0A2V0NR23</accession>
<comment type="caution">
    <text evidence="3">The sequence shown here is derived from an EMBL/GenBank/DDBJ whole genome shotgun (WGS) entry which is preliminary data.</text>
</comment>
<gene>
    <name evidence="3" type="ORF">Rsub_00006</name>
</gene>
<dbReference type="OrthoDB" id="537347at2759"/>
<dbReference type="Proteomes" id="UP000247498">
    <property type="component" value="Unassembled WGS sequence"/>
</dbReference>
<protein>
    <submittedName>
        <fullName evidence="3">Uncharacterized protein</fullName>
    </submittedName>
</protein>
<proteinExistence type="predicted"/>
<feature type="compositionally biased region" description="Polar residues" evidence="1">
    <location>
        <begin position="717"/>
        <end position="732"/>
    </location>
</feature>
<evidence type="ECO:0000313" key="3">
    <source>
        <dbReference type="EMBL" id="GBF87295.1"/>
    </source>
</evidence>
<reference evidence="3 4" key="1">
    <citation type="journal article" date="2018" name="Sci. Rep.">
        <title>Raphidocelis subcapitata (=Pseudokirchneriella subcapitata) provides an insight into genome evolution and environmental adaptations in the Sphaeropleales.</title>
        <authorList>
            <person name="Suzuki S."/>
            <person name="Yamaguchi H."/>
            <person name="Nakajima N."/>
            <person name="Kawachi M."/>
        </authorList>
    </citation>
    <scope>NUCLEOTIDE SEQUENCE [LARGE SCALE GENOMIC DNA]</scope>
    <source>
        <strain evidence="3 4">NIES-35</strain>
    </source>
</reference>
<feature type="chain" id="PRO_5015992903" evidence="2">
    <location>
        <begin position="27"/>
        <end position="1339"/>
    </location>
</feature>
<keyword evidence="4" id="KW-1185">Reference proteome</keyword>
<evidence type="ECO:0000313" key="4">
    <source>
        <dbReference type="Proteomes" id="UP000247498"/>
    </source>
</evidence>
<name>A0A2V0NR23_9CHLO</name>
<dbReference type="STRING" id="307507.A0A2V0NR23"/>
<feature type="region of interest" description="Disordered" evidence="1">
    <location>
        <begin position="717"/>
        <end position="754"/>
    </location>
</feature>
<evidence type="ECO:0000256" key="2">
    <source>
        <dbReference type="SAM" id="SignalP"/>
    </source>
</evidence>
<dbReference type="EMBL" id="BDRX01000001">
    <property type="protein sequence ID" value="GBF87295.1"/>
    <property type="molecule type" value="Genomic_DNA"/>
</dbReference>
<dbReference type="InParanoid" id="A0A2V0NR23"/>
<keyword evidence="2" id="KW-0732">Signal</keyword>
<evidence type="ECO:0000256" key="1">
    <source>
        <dbReference type="SAM" id="MobiDB-lite"/>
    </source>
</evidence>
<sequence>MAASRTTLVWLTLALLAGVSVPRAAAAGNGMRWPSLPWIRGGGGGGASAMTGLPEAGPLIAAVGNGAAPAGGMTPMQPGLNPAAYGQMGGMQQAGFSPAAGVNPAFAGAPMMGSPMGAGMPMGMGQAGLNPMALGGRGQQEAGPAREDDPMAAARSAAAAGMAPPPAPLPARSGFARALPSLGFGGGRCAQDNNDPLSALVTKCQYLDKITSCAQLAESGVLPQGVHAYEAPDLTGTFSVPMGCSSGSIGLSYDARTYRMTFNAPQTPVLAVITKDKTGSMVSFMGTGSTQGRVKHRDAMRAEFCYAPGAGEVGVTQTAVYSTGMQPGSATWSFSKSVQLAAPYSTSRAVMFNGDSVDATWTLSAQKTGSDVSYQGVVSGSISINNPTPGPLSVTSVVNQIPGGPTATVACPSGLPFYVPACSFVTCQYTAYYPHAPAAGTYTGLAQVQYKTAGGQSSPAYAQGSSIFNVGSASALSALSTSAGAIPGGAALVTDPGSPQGNYTFTGPGVHSYVTRVVCDAETSGSGAISSTATLTGSNGQQITQSATIQKQCYDLQVAVASRSTPRIGRWAWHVRKTASPGALTLKPAQGAVPSADRMMSFSRDYSAATTGEVMFSVTYSRSAPTAAAGTAAAPDAAFEATGDVYIRNPAPINARLQSLVITVSSASGGQPYVTQATCPSLVVPAGQRMTCTWRATPTFNPLGQQVRATARLVNTHNGQSQAGTSDFSSAPATIGGDASMGEDDGGAAAGPSRRLQQTWGGGLKAHGLGAFADAFAPAIADVGSVYDLNGAPLVVPGSVTSGSGVIVSGGALVSGAVITPVAMSASGSAPVILPSPANSANSGLFVNEAGPSDMASLLTGLQDECVDVADAFTQGAGMVAGTLVSGSPPSGRICSTTTFTYTLRYGPYNDCAPRKSVNAATFQTVDTLSRGSSQSETVIAIEGCASPAALRVVPVKAITSAKGGYSWAMAVHADTEELSLPQGATGEVTYTLDVKRTGSKSGATLTADAFVTNPTAYPVVLEAVTYTATTMCEGFPKTTSGRVLCDGTSVPARGRLACRVAGGVPCPGNGAYTLVITTAGGLTITGNPTPFAFNMQQLGASNLAGACADVKDVPGADAVNGTLVSGEAPSGKICTSTSYKYTVRYGPFDKCGPAKAGDGYALSVGGSQVASASAALPIQVMGCNLYSDLTRAADCVRTAAWWATCSTDADSKCASGWKLLPGGRAKATLFFPKAAERSARTYASVLSPAGGQPTESRAAYASAAREYVAAELNYLSGARLPGAALQEAYDSVGELLATTGEGAGMTPDQVAGVRAQAELLARYNGGRLTGQGAPGACA</sequence>
<feature type="signal peptide" evidence="2">
    <location>
        <begin position="1"/>
        <end position="26"/>
    </location>
</feature>
<organism evidence="3 4">
    <name type="scientific">Raphidocelis subcapitata</name>
    <dbReference type="NCBI Taxonomy" id="307507"/>
    <lineage>
        <taxon>Eukaryota</taxon>
        <taxon>Viridiplantae</taxon>
        <taxon>Chlorophyta</taxon>
        <taxon>core chlorophytes</taxon>
        <taxon>Chlorophyceae</taxon>
        <taxon>CS clade</taxon>
        <taxon>Sphaeropleales</taxon>
        <taxon>Selenastraceae</taxon>
        <taxon>Raphidocelis</taxon>
    </lineage>
</organism>